<evidence type="ECO:0000313" key="1">
    <source>
        <dbReference type="EMBL" id="GAU98408.1"/>
    </source>
</evidence>
<dbReference type="EMBL" id="BDGG01000004">
    <property type="protein sequence ID" value="GAU98408.1"/>
    <property type="molecule type" value="Genomic_DNA"/>
</dbReference>
<protein>
    <recommendedName>
        <fullName evidence="3">HTH CENPB-type domain-containing protein</fullName>
    </recommendedName>
</protein>
<gene>
    <name evidence="1" type="primary">RvY_09560-1</name>
    <name evidence="1" type="synonym">RvY_09560.1</name>
    <name evidence="1" type="ORF">RvY_09560</name>
</gene>
<dbReference type="OrthoDB" id="10051656at2759"/>
<organism evidence="1 2">
    <name type="scientific">Ramazzottius varieornatus</name>
    <name type="common">Water bear</name>
    <name type="synonym">Tardigrade</name>
    <dbReference type="NCBI Taxonomy" id="947166"/>
    <lineage>
        <taxon>Eukaryota</taxon>
        <taxon>Metazoa</taxon>
        <taxon>Ecdysozoa</taxon>
        <taxon>Tardigrada</taxon>
        <taxon>Eutardigrada</taxon>
        <taxon>Parachela</taxon>
        <taxon>Hypsibioidea</taxon>
        <taxon>Ramazzottiidae</taxon>
        <taxon>Ramazzottius</taxon>
    </lineage>
</organism>
<proteinExistence type="predicted"/>
<comment type="caution">
    <text evidence="1">The sequence shown here is derived from an EMBL/GenBank/DDBJ whole genome shotgun (WGS) entry which is preliminary data.</text>
</comment>
<sequence length="381" mass="43716">MESINLLNVIKLLEWDYKVHYRIDDFPSEADRQFKDIVKDFIDLKITESVTPVYAVEEDLQYDLQMRVKLRGICCPVQLLNGQSEADFDVTEPDRLLEPVSSGTEPSSHELYIPRLPNPKLPVDQLVNLEYKKRAVTYLRNAVKKKRLTLATAQRSFGKVTSIRQLYDWEKQVVEGSSRLDKLKALRLDIGKQFFLAKRKKQVVKDLDLRRWALTANETVNVAGFTASPDWIGKLKRYYGIVDRKITKFVTKKSIQEARHVKESAEACVALVRSRIGEYGLDCLWNADQSGFEYMMRPGRTLETAGVKHMEAITQSENPMTHSYTVMMAVSPGRRKFLPVLFLTLKEEKGVFGRIVSRTMFEADNLYVTASTSGKMTKKSI</sequence>
<reference evidence="1 2" key="1">
    <citation type="journal article" date="2016" name="Nat. Commun.">
        <title>Extremotolerant tardigrade genome and improved radiotolerance of human cultured cells by tardigrade-unique protein.</title>
        <authorList>
            <person name="Hashimoto T."/>
            <person name="Horikawa D.D."/>
            <person name="Saito Y."/>
            <person name="Kuwahara H."/>
            <person name="Kozuka-Hata H."/>
            <person name="Shin-I T."/>
            <person name="Minakuchi Y."/>
            <person name="Ohishi K."/>
            <person name="Motoyama A."/>
            <person name="Aizu T."/>
            <person name="Enomoto A."/>
            <person name="Kondo K."/>
            <person name="Tanaka S."/>
            <person name="Hara Y."/>
            <person name="Koshikawa S."/>
            <person name="Sagara H."/>
            <person name="Miura T."/>
            <person name="Yokobori S."/>
            <person name="Miyagawa K."/>
            <person name="Suzuki Y."/>
            <person name="Kubo T."/>
            <person name="Oyama M."/>
            <person name="Kohara Y."/>
            <person name="Fujiyama A."/>
            <person name="Arakawa K."/>
            <person name="Katayama T."/>
            <person name="Toyoda A."/>
            <person name="Kunieda T."/>
        </authorList>
    </citation>
    <scope>NUCLEOTIDE SEQUENCE [LARGE SCALE GENOMIC DNA]</scope>
    <source>
        <strain evidence="1 2">YOKOZUNA-1</strain>
    </source>
</reference>
<evidence type="ECO:0000313" key="2">
    <source>
        <dbReference type="Proteomes" id="UP000186922"/>
    </source>
</evidence>
<evidence type="ECO:0008006" key="3">
    <source>
        <dbReference type="Google" id="ProtNLM"/>
    </source>
</evidence>
<dbReference type="Proteomes" id="UP000186922">
    <property type="component" value="Unassembled WGS sequence"/>
</dbReference>
<keyword evidence="2" id="KW-1185">Reference proteome</keyword>
<name>A0A1D1VIV1_RAMVA</name>
<dbReference type="AlphaFoldDB" id="A0A1D1VIV1"/>
<accession>A0A1D1VIV1</accession>